<sequence length="133" mass="14204">MEPTAVVLEALPSAIELLTLANMGDARKLLSSLPGPGTATIVSERTSEDGIGLRLTENVWSLDYGNRLPVESVAAALLVLIGKGARLLWYPSLGTLEEGCLGYELGFDSAGRFSWACVEPDVAARWNAEWNGL</sequence>
<dbReference type="AlphaFoldDB" id="U5QDU0"/>
<proteinExistence type="predicted"/>
<dbReference type="STRING" id="1183438.GKIL_0787"/>
<dbReference type="RefSeq" id="WP_023172082.1">
    <property type="nucleotide sequence ID" value="NC_022600.1"/>
</dbReference>
<dbReference type="Proteomes" id="UP000017396">
    <property type="component" value="Chromosome"/>
</dbReference>
<name>U5QDU0_GLOK1</name>
<reference evidence="1 2" key="1">
    <citation type="journal article" date="2013" name="PLoS ONE">
        <title>Cultivation and Complete Genome Sequencing of Gloeobacter kilaueensis sp. nov., from a Lava Cave in Kilauea Caldera, Hawai'i.</title>
        <authorList>
            <person name="Saw J.H."/>
            <person name="Schatz M."/>
            <person name="Brown M.V."/>
            <person name="Kunkel D.D."/>
            <person name="Foster J.S."/>
            <person name="Shick H."/>
            <person name="Christensen S."/>
            <person name="Hou S."/>
            <person name="Wan X."/>
            <person name="Donachie S.P."/>
        </authorList>
    </citation>
    <scope>NUCLEOTIDE SEQUENCE [LARGE SCALE GENOMIC DNA]</scope>
    <source>
        <strain evidence="2">JS</strain>
    </source>
</reference>
<dbReference type="KEGG" id="glj:GKIL_0787"/>
<gene>
    <name evidence="1" type="ORF">GKIL_0787</name>
</gene>
<organism evidence="1 2">
    <name type="scientific">Gloeobacter kilaueensis (strain ATCC BAA-2537 / CCAP 1431/1 / ULC 316 / JS1)</name>
    <dbReference type="NCBI Taxonomy" id="1183438"/>
    <lineage>
        <taxon>Bacteria</taxon>
        <taxon>Bacillati</taxon>
        <taxon>Cyanobacteriota</taxon>
        <taxon>Cyanophyceae</taxon>
        <taxon>Gloeobacterales</taxon>
        <taxon>Gloeobacteraceae</taxon>
        <taxon>Gloeobacter</taxon>
    </lineage>
</organism>
<dbReference type="EMBL" id="CP003587">
    <property type="protein sequence ID" value="AGY57033.1"/>
    <property type="molecule type" value="Genomic_DNA"/>
</dbReference>
<protein>
    <submittedName>
        <fullName evidence="1">Uncharacterized protein</fullName>
    </submittedName>
</protein>
<evidence type="ECO:0000313" key="2">
    <source>
        <dbReference type="Proteomes" id="UP000017396"/>
    </source>
</evidence>
<accession>U5QDU0</accession>
<keyword evidence="2" id="KW-1185">Reference proteome</keyword>
<evidence type="ECO:0000313" key="1">
    <source>
        <dbReference type="EMBL" id="AGY57033.1"/>
    </source>
</evidence>
<dbReference type="HOGENOM" id="CLU_1903723_0_0_3"/>